<dbReference type="Proteomes" id="UP000189369">
    <property type="component" value="Chromosome"/>
</dbReference>
<reference evidence="3" key="3">
    <citation type="journal article" date="2021" name="PeerJ">
        <title>Extensive microbial diversity within the chicken gut microbiome revealed by metagenomics and culture.</title>
        <authorList>
            <person name="Gilroy R."/>
            <person name="Ravi A."/>
            <person name="Getino M."/>
            <person name="Pursley I."/>
            <person name="Horton D.L."/>
            <person name="Alikhan N.F."/>
            <person name="Baker D."/>
            <person name="Gharbi K."/>
            <person name="Hall N."/>
            <person name="Watson M."/>
            <person name="Adriaenssens E.M."/>
            <person name="Foster-Nyarko E."/>
            <person name="Jarju S."/>
            <person name="Secka A."/>
            <person name="Antonio M."/>
            <person name="Oren A."/>
            <person name="Chaudhuri R.R."/>
            <person name="La Ragione R."/>
            <person name="Hildebrand F."/>
            <person name="Pallen M.J."/>
        </authorList>
    </citation>
    <scope>NUCLEOTIDE SEQUENCE</scope>
    <source>
        <strain evidence="3">CHK175-13533</strain>
    </source>
</reference>
<dbReference type="STRING" id="643674.PAEH1_07025"/>
<evidence type="ECO:0000313" key="5">
    <source>
        <dbReference type="Proteomes" id="UP000189369"/>
    </source>
</evidence>
<accession>A0A1U9K000</accession>
<evidence type="ECO:0000313" key="6">
    <source>
        <dbReference type="Proteomes" id="UP000783934"/>
    </source>
</evidence>
<dbReference type="RefSeq" id="WP_077733938.1">
    <property type="nucleotide sequence ID" value="NZ_BMCQ01000003.1"/>
</dbReference>
<dbReference type="InterPro" id="IPR021853">
    <property type="entry name" value="DUF3460"/>
</dbReference>
<keyword evidence="6" id="KW-1185">Reference proteome</keyword>
<evidence type="ECO:0000313" key="4">
    <source>
        <dbReference type="EMBL" id="NJB65589.1"/>
    </source>
</evidence>
<dbReference type="AlphaFoldDB" id="A0A1U9K000"/>
<dbReference type="EMBL" id="JAATIZ010000003">
    <property type="protein sequence ID" value="NJB65589.1"/>
    <property type="molecule type" value="Genomic_DNA"/>
</dbReference>
<reference evidence="4 6" key="2">
    <citation type="submission" date="2020-03" db="EMBL/GenBank/DDBJ databases">
        <title>Genomic Encyclopedia of Type Strains, Phase IV (KMG-IV): sequencing the most valuable type-strain genomes for metagenomic binning, comparative biology and taxonomic classification.</title>
        <authorList>
            <person name="Goeker M."/>
        </authorList>
    </citation>
    <scope>NUCLEOTIDE SEQUENCE [LARGE SCALE GENOMIC DNA]</scope>
    <source>
        <strain evidence="4 6">DSM 26613</strain>
    </source>
</reference>
<dbReference type="Proteomes" id="UP000783934">
    <property type="component" value="Unassembled WGS sequence"/>
</dbReference>
<evidence type="ECO:0000256" key="1">
    <source>
        <dbReference type="SAM" id="MobiDB-lite"/>
    </source>
</evidence>
<dbReference type="EMBL" id="CP019697">
    <property type="protein sequence ID" value="AQS51370.1"/>
    <property type="molecule type" value="Genomic_DNA"/>
</dbReference>
<sequence length="63" mass="7461">MAKNYESDITQFLNNFKKQHPETDAKQREGRGRLWDKPIDQEAQADYKAANVPQDPYVYYQNP</sequence>
<protein>
    <submittedName>
        <fullName evidence="2">DUF3460 domain-containing protein</fullName>
    </submittedName>
    <submittedName>
        <fullName evidence="3">DUF3460 family protein</fullName>
    </submittedName>
</protein>
<gene>
    <name evidence="4" type="ORF">GGR41_001838</name>
    <name evidence="3" type="ORF">K8U84_11425</name>
    <name evidence="2" type="ORF">PAEH1_07025</name>
</gene>
<organism evidence="2 5">
    <name type="scientific">Paenalcaligenes hominis</name>
    <dbReference type="NCBI Taxonomy" id="643674"/>
    <lineage>
        <taxon>Bacteria</taxon>
        <taxon>Pseudomonadati</taxon>
        <taxon>Pseudomonadota</taxon>
        <taxon>Betaproteobacteria</taxon>
        <taxon>Burkholderiales</taxon>
        <taxon>Alcaligenaceae</taxon>
        <taxon>Paenalcaligenes</taxon>
    </lineage>
</organism>
<dbReference type="Proteomes" id="UP000700248">
    <property type="component" value="Unassembled WGS sequence"/>
</dbReference>
<reference evidence="2 5" key="1">
    <citation type="submission" date="2017-01" db="EMBL/GenBank/DDBJ databases">
        <title>Complete Genome Sequence of Paenalcaligenes hominis, Isolated from a paraplegic Patient with neurogenic bladder.</title>
        <authorList>
            <person name="Mukhopadhyay R."/>
            <person name="Joaquin J."/>
            <person name="Hogue R."/>
            <person name="Kilaru A."/>
            <person name="Jospin G."/>
            <person name="Mars K."/>
            <person name="Eisen J.A."/>
            <person name="Chaturvedi V."/>
        </authorList>
    </citation>
    <scope>NUCLEOTIDE SEQUENCE [LARGE SCALE GENOMIC DNA]</scope>
    <source>
        <strain evidence="2 5">15S00501</strain>
    </source>
</reference>
<evidence type="ECO:0000313" key="3">
    <source>
        <dbReference type="EMBL" id="HJH25146.1"/>
    </source>
</evidence>
<proteinExistence type="predicted"/>
<dbReference type="OrthoDB" id="5296692at2"/>
<evidence type="ECO:0000313" key="2">
    <source>
        <dbReference type="EMBL" id="AQS51370.1"/>
    </source>
</evidence>
<dbReference type="EMBL" id="DYTQ01000118">
    <property type="protein sequence ID" value="HJH25146.1"/>
    <property type="molecule type" value="Genomic_DNA"/>
</dbReference>
<dbReference type="Pfam" id="PF11943">
    <property type="entry name" value="DUF3460"/>
    <property type="match status" value="1"/>
</dbReference>
<feature type="compositionally biased region" description="Basic and acidic residues" evidence="1">
    <location>
        <begin position="19"/>
        <end position="36"/>
    </location>
</feature>
<reference evidence="3" key="4">
    <citation type="submission" date="2021-09" db="EMBL/GenBank/DDBJ databases">
        <authorList>
            <person name="Gilroy R."/>
        </authorList>
    </citation>
    <scope>NUCLEOTIDE SEQUENCE</scope>
    <source>
        <strain evidence="3">CHK175-13533</strain>
    </source>
</reference>
<name>A0A1U9K000_9BURK</name>
<dbReference type="KEGG" id="phn:PAEH1_07025"/>
<feature type="region of interest" description="Disordered" evidence="1">
    <location>
        <begin position="13"/>
        <end position="36"/>
    </location>
</feature>